<feature type="chain" id="PRO_5042194846" evidence="1">
    <location>
        <begin position="18"/>
        <end position="67"/>
    </location>
</feature>
<sequence length="67" mass="7398">MLLNLLERVCFWWFGFGQYIADTEYALLNTSVPSGLQIEAMSTQMLKVSQILTLVSALGDSSNGNPI</sequence>
<name>A0AAD4X3U4_9MAGN</name>
<dbReference type="EMBL" id="JAJJMB010017985">
    <property type="protein sequence ID" value="KAI3832966.1"/>
    <property type="molecule type" value="Genomic_DNA"/>
</dbReference>
<dbReference type="Proteomes" id="UP001202328">
    <property type="component" value="Unassembled WGS sequence"/>
</dbReference>
<protein>
    <submittedName>
        <fullName evidence="2">Uncharacterized protein</fullName>
    </submittedName>
</protein>
<evidence type="ECO:0000313" key="3">
    <source>
        <dbReference type="Proteomes" id="UP001202328"/>
    </source>
</evidence>
<dbReference type="AlphaFoldDB" id="A0AAD4X3U4"/>
<proteinExistence type="predicted"/>
<evidence type="ECO:0000313" key="2">
    <source>
        <dbReference type="EMBL" id="KAI3832966.1"/>
    </source>
</evidence>
<comment type="caution">
    <text evidence="2">The sequence shown here is derived from an EMBL/GenBank/DDBJ whole genome shotgun (WGS) entry which is preliminary data.</text>
</comment>
<keyword evidence="1" id="KW-0732">Signal</keyword>
<reference evidence="2" key="1">
    <citation type="submission" date="2022-04" db="EMBL/GenBank/DDBJ databases">
        <title>A functionally conserved STORR gene fusion in Papaver species that diverged 16.8 million years ago.</title>
        <authorList>
            <person name="Catania T."/>
        </authorList>
    </citation>
    <scope>NUCLEOTIDE SEQUENCE</scope>
    <source>
        <strain evidence="2">S-188037</strain>
    </source>
</reference>
<gene>
    <name evidence="2" type="ORF">MKW98_025850</name>
</gene>
<keyword evidence="3" id="KW-1185">Reference proteome</keyword>
<feature type="signal peptide" evidence="1">
    <location>
        <begin position="1"/>
        <end position="17"/>
    </location>
</feature>
<accession>A0AAD4X3U4</accession>
<organism evidence="2 3">
    <name type="scientific">Papaver atlanticum</name>
    <dbReference type="NCBI Taxonomy" id="357466"/>
    <lineage>
        <taxon>Eukaryota</taxon>
        <taxon>Viridiplantae</taxon>
        <taxon>Streptophyta</taxon>
        <taxon>Embryophyta</taxon>
        <taxon>Tracheophyta</taxon>
        <taxon>Spermatophyta</taxon>
        <taxon>Magnoliopsida</taxon>
        <taxon>Ranunculales</taxon>
        <taxon>Papaveraceae</taxon>
        <taxon>Papaveroideae</taxon>
        <taxon>Papaver</taxon>
    </lineage>
</organism>
<evidence type="ECO:0000256" key="1">
    <source>
        <dbReference type="SAM" id="SignalP"/>
    </source>
</evidence>